<gene>
    <name evidence="4" type="primary">LOC111025324</name>
</gene>
<evidence type="ECO:0000313" key="3">
    <source>
        <dbReference type="Proteomes" id="UP000504603"/>
    </source>
</evidence>
<evidence type="ECO:0000313" key="4">
    <source>
        <dbReference type="RefSeq" id="XP_022158861.1"/>
    </source>
</evidence>
<feature type="signal peptide" evidence="1">
    <location>
        <begin position="1"/>
        <end position="23"/>
    </location>
</feature>
<dbReference type="OrthoDB" id="1748554at2759"/>
<dbReference type="Pfam" id="PF13966">
    <property type="entry name" value="zf-RVT"/>
    <property type="match status" value="1"/>
</dbReference>
<dbReference type="Proteomes" id="UP000504603">
    <property type="component" value="Unplaced"/>
</dbReference>
<name>A0A6J1E271_MOMCH</name>
<feature type="chain" id="PRO_5026692713" evidence="1">
    <location>
        <begin position="24"/>
        <end position="516"/>
    </location>
</feature>
<protein>
    <submittedName>
        <fullName evidence="4">Uncharacterized protein LOC111025324</fullName>
    </submittedName>
</protein>
<dbReference type="KEGG" id="mcha:111025324"/>
<dbReference type="GeneID" id="111025324"/>
<keyword evidence="1" id="KW-0732">Signal</keyword>
<organism evidence="3 4">
    <name type="scientific">Momordica charantia</name>
    <name type="common">Bitter gourd</name>
    <name type="synonym">Balsam pear</name>
    <dbReference type="NCBI Taxonomy" id="3673"/>
    <lineage>
        <taxon>Eukaryota</taxon>
        <taxon>Viridiplantae</taxon>
        <taxon>Streptophyta</taxon>
        <taxon>Embryophyta</taxon>
        <taxon>Tracheophyta</taxon>
        <taxon>Spermatophyta</taxon>
        <taxon>Magnoliopsida</taxon>
        <taxon>eudicotyledons</taxon>
        <taxon>Gunneridae</taxon>
        <taxon>Pentapetalae</taxon>
        <taxon>rosids</taxon>
        <taxon>fabids</taxon>
        <taxon>Cucurbitales</taxon>
        <taxon>Cucurbitaceae</taxon>
        <taxon>Momordiceae</taxon>
        <taxon>Momordica</taxon>
    </lineage>
</organism>
<dbReference type="RefSeq" id="XP_022158861.1">
    <property type="nucleotide sequence ID" value="XM_022303169.1"/>
</dbReference>
<accession>A0A6J1E271</accession>
<reference evidence="4" key="1">
    <citation type="submission" date="2025-08" db="UniProtKB">
        <authorList>
            <consortium name="RefSeq"/>
        </authorList>
    </citation>
    <scope>IDENTIFICATION</scope>
    <source>
        <strain evidence="4">OHB3-1</strain>
    </source>
</reference>
<feature type="domain" description="Reverse transcriptase zinc-binding" evidence="2">
    <location>
        <begin position="221"/>
        <end position="304"/>
    </location>
</feature>
<proteinExistence type="predicted"/>
<keyword evidence="3" id="KW-1185">Reference proteome</keyword>
<evidence type="ECO:0000259" key="2">
    <source>
        <dbReference type="Pfam" id="PF13966"/>
    </source>
</evidence>
<dbReference type="PANTHER" id="PTHR33116:SF66">
    <property type="entry name" value="REVERSE TRANSCRIPTASE ZINC-BINDING DOMAIN-CONTAINING PROTEIN"/>
    <property type="match status" value="1"/>
</dbReference>
<sequence>MLSFAGHLQLICSVLQSFQVYWASVFVLPARVVHEVERLLRSFLWKGCEGGSSGAKVACINTQSAGCSPLGLVELCCYYEAALASSHACWVVVGRLGGGLCSTGFLYLDCPAFVSIFLVLAGYSGCPGFSPSFGDGRLCFVWHDPWLSGGPIHPRCGDRVIYDVASSSMAKVVDFLLPDGSWRWPRVSVDLLELLPEVMSVRTVVGKEDRFVWTPAVSGLFSVSSVWGILRPRRPPVSYFYLLWFGGNIPKHSFISWLAIRDRLFTRERLRQWNALVPATCVFCAGLESRDHLFLDCPYSRAVWAGMISWAGSSHRVSYWSTELTWICHVNVGSSSRRHVWRLAWTLTVSLLWREPNLRIHRGQGRSSSVLLRVIKAEVATFDGFVKERMNELVDLWKGLDLSDEKNEVVQVGYESNLLSADSVELCAVAKVLLTRRISADAFRLVMKSLWRFDKSLVILVSSNAADRPSDLQFTTVSFWVKIHNVPFQYMTREVAVQLDSVLGFVEGFDCGDRLN</sequence>
<dbReference type="PANTHER" id="PTHR33116">
    <property type="entry name" value="REVERSE TRANSCRIPTASE ZINC-BINDING DOMAIN-CONTAINING PROTEIN-RELATED-RELATED"/>
    <property type="match status" value="1"/>
</dbReference>
<dbReference type="AlphaFoldDB" id="A0A6J1E271"/>
<dbReference type="InterPro" id="IPR026960">
    <property type="entry name" value="RVT-Znf"/>
</dbReference>
<evidence type="ECO:0000256" key="1">
    <source>
        <dbReference type="SAM" id="SignalP"/>
    </source>
</evidence>